<keyword evidence="4" id="KW-1185">Reference proteome</keyword>
<evidence type="ECO:0000256" key="2">
    <source>
        <dbReference type="SAM" id="Phobius"/>
    </source>
</evidence>
<evidence type="ECO:0000256" key="1">
    <source>
        <dbReference type="SAM" id="MobiDB-lite"/>
    </source>
</evidence>
<protein>
    <recommendedName>
        <fullName evidence="5">Asp-tRNAAsn/Glu-tRNAGln amidotransferase A subunit</fullName>
    </recommendedName>
</protein>
<dbReference type="Proteomes" id="UP000469194">
    <property type="component" value="Unassembled WGS sequence"/>
</dbReference>
<name>A0A6N9Z702_9BIFI</name>
<feature type="region of interest" description="Disordered" evidence="1">
    <location>
        <begin position="291"/>
        <end position="330"/>
    </location>
</feature>
<keyword evidence="2" id="KW-0812">Transmembrane</keyword>
<organism evidence="3 4">
    <name type="scientific">Bifidobacterium aerophilum</name>
    <dbReference type="NCBI Taxonomy" id="1798155"/>
    <lineage>
        <taxon>Bacteria</taxon>
        <taxon>Bacillati</taxon>
        <taxon>Actinomycetota</taxon>
        <taxon>Actinomycetes</taxon>
        <taxon>Bifidobacteriales</taxon>
        <taxon>Bifidobacteriaceae</taxon>
        <taxon>Bifidobacterium</taxon>
    </lineage>
</organism>
<keyword evidence="2" id="KW-0472">Membrane</keyword>
<dbReference type="RefSeq" id="WP_163231730.1">
    <property type="nucleotide sequence ID" value="NZ_WHZW01000015.1"/>
</dbReference>
<evidence type="ECO:0000313" key="4">
    <source>
        <dbReference type="Proteomes" id="UP000469194"/>
    </source>
</evidence>
<evidence type="ECO:0008006" key="5">
    <source>
        <dbReference type="Google" id="ProtNLM"/>
    </source>
</evidence>
<dbReference type="AlphaFoldDB" id="A0A6N9Z702"/>
<evidence type="ECO:0000313" key="3">
    <source>
        <dbReference type="EMBL" id="NEG89893.1"/>
    </source>
</evidence>
<dbReference type="EMBL" id="WHZW01000015">
    <property type="protein sequence ID" value="NEG89893.1"/>
    <property type="molecule type" value="Genomic_DNA"/>
</dbReference>
<reference evidence="3 4" key="1">
    <citation type="submission" date="2019-10" db="EMBL/GenBank/DDBJ databases">
        <title>Bifidobacterium from non-human primates.</title>
        <authorList>
            <person name="Modesto M."/>
        </authorList>
    </citation>
    <scope>NUCLEOTIDE SEQUENCE [LARGE SCALE GENOMIC DNA]</scope>
    <source>
        <strain evidence="3 4">TRE17</strain>
    </source>
</reference>
<sequence>MRGLITPILGLLAVTCIALGLLNATIWKPSREITAATSVSGVQYVTTDPGVLSLVDSQAELTVFSASSGDNVCVALGSGKDINGWLAGSAYARVTGMSSWTQLSSEQVKASGTSDASGSSDESSAVAFKDSDMWTKVSCGNGTVTMKTDVSSSSPTMAVIDLGKSGKADVSLHWVRQTLPDFAVPFYFAGGLLAVMAALTASLFAMPPHKRRKRTVAGTAVQAEEVKVSEAIAGSWSAIRPKPASETRRSRRRHASHRITDTGTILPVETTGSQPTIVDPASRNLVAEAADAAGADDAATNEPVSHEQPATEPDKAQPEQQTFDEAATSVITPAELQAYFARLAQESGTTNDEEAK</sequence>
<gene>
    <name evidence="3" type="ORF">GFD25_07845</name>
</gene>
<keyword evidence="2" id="KW-1133">Transmembrane helix</keyword>
<feature type="region of interest" description="Disordered" evidence="1">
    <location>
        <begin position="239"/>
        <end position="279"/>
    </location>
</feature>
<feature type="transmembrane region" description="Helical" evidence="2">
    <location>
        <begin position="186"/>
        <end position="205"/>
    </location>
</feature>
<accession>A0A6N9Z702</accession>
<proteinExistence type="predicted"/>
<comment type="caution">
    <text evidence="3">The sequence shown here is derived from an EMBL/GenBank/DDBJ whole genome shotgun (WGS) entry which is preliminary data.</text>
</comment>